<dbReference type="Proteomes" id="UP000195573">
    <property type="component" value="Chromosome"/>
</dbReference>
<protein>
    <recommendedName>
        <fullName evidence="5">ABC transporter periplasmic binding protein yphF</fullName>
    </recommendedName>
</protein>
<dbReference type="RefSeq" id="WP_088018554.1">
    <property type="nucleotide sequence ID" value="NZ_CP020880.1"/>
</dbReference>
<name>A0A1Y0CPN1_9BACI</name>
<evidence type="ECO:0000313" key="3">
    <source>
        <dbReference type="Proteomes" id="UP000195573"/>
    </source>
</evidence>
<evidence type="ECO:0000313" key="2">
    <source>
        <dbReference type="EMBL" id="TYS58260.1"/>
    </source>
</evidence>
<gene>
    <name evidence="1" type="ORF">B4U37_12855</name>
    <name evidence="2" type="ORF">FZC74_14870</name>
</gene>
<dbReference type="Proteomes" id="UP000323393">
    <property type="component" value="Unassembled WGS sequence"/>
</dbReference>
<organism evidence="2 4">
    <name type="scientific">Sutcliffiella horikoshii</name>
    <dbReference type="NCBI Taxonomy" id="79883"/>
    <lineage>
        <taxon>Bacteria</taxon>
        <taxon>Bacillati</taxon>
        <taxon>Bacillota</taxon>
        <taxon>Bacilli</taxon>
        <taxon>Bacillales</taxon>
        <taxon>Bacillaceae</taxon>
        <taxon>Sutcliffiella</taxon>
    </lineage>
</organism>
<evidence type="ECO:0000313" key="1">
    <source>
        <dbReference type="EMBL" id="ART76877.1"/>
    </source>
</evidence>
<dbReference type="KEGG" id="bhk:B4U37_12855"/>
<dbReference type="EMBL" id="VTEU01000005">
    <property type="protein sequence ID" value="TYS58260.1"/>
    <property type="molecule type" value="Genomic_DNA"/>
</dbReference>
<evidence type="ECO:0008006" key="5">
    <source>
        <dbReference type="Google" id="ProtNLM"/>
    </source>
</evidence>
<dbReference type="GeneID" id="96739308"/>
<reference evidence="1 3" key="1">
    <citation type="submission" date="2017-04" db="EMBL/GenBank/DDBJ databases">
        <title>Complete Genome Sequence of the Bacillus horikoshii 20a strain from Cuatro Cienegas, Coahuila, Mexico.</title>
        <authorList>
            <person name="Zarza E."/>
            <person name="Alcaraz L.D."/>
            <person name="Aguilar-Salinas B."/>
            <person name="Islas A."/>
            <person name="Olmedo-Alvarez G."/>
        </authorList>
    </citation>
    <scope>NUCLEOTIDE SEQUENCE [LARGE SCALE GENOMIC DNA]</scope>
    <source>
        <strain evidence="1 3">20a</strain>
    </source>
</reference>
<sequence length="243" mass="27955">MKLNRFFLVVGLMVVSSVLSGCLYPQDRLKENQVPYLDQLEAVQSSVDQYREASGGLLPIKDRDMETPIYQKYPIDFNKLSPRYIQEPPGTAFESGGVYLYVLVDVEEDPKVKLIDLRVAEQIRDINIRIDMYKRSNNGYAPIKEVINDQAFKLDWEKLGYESEPFAESPISGKNLPFVLNSEGQAQLDYSIDLYDFLQEHEHNYKPGDDIRDIIVEHSVFVPAFSLAYTVDENNEPVFLNKE</sequence>
<proteinExistence type="predicted"/>
<keyword evidence="3" id="KW-1185">Reference proteome</keyword>
<dbReference type="AlphaFoldDB" id="A0A1Y0CPN1"/>
<evidence type="ECO:0000313" key="4">
    <source>
        <dbReference type="Proteomes" id="UP000323393"/>
    </source>
</evidence>
<reference evidence="2 4" key="2">
    <citation type="submission" date="2019-08" db="EMBL/GenBank/DDBJ databases">
        <title>Bacillus genomes from the desert of Cuatro Cienegas, Coahuila.</title>
        <authorList>
            <person name="Olmedo-Alvarez G."/>
        </authorList>
    </citation>
    <scope>NUCLEOTIDE SEQUENCE [LARGE SCALE GENOMIC DNA]</scope>
    <source>
        <strain evidence="2 4">CH88_3T</strain>
    </source>
</reference>
<dbReference type="PROSITE" id="PS51257">
    <property type="entry name" value="PROKAR_LIPOPROTEIN"/>
    <property type="match status" value="1"/>
</dbReference>
<dbReference type="EMBL" id="CP020880">
    <property type="protein sequence ID" value="ART76877.1"/>
    <property type="molecule type" value="Genomic_DNA"/>
</dbReference>
<accession>A0A1Y0CPN1</accession>